<reference evidence="1 2" key="1">
    <citation type="journal article" date="2018" name="Sci. Rep.">
        <title>Genomic signatures of local adaptation to the degree of environmental predictability in rotifers.</title>
        <authorList>
            <person name="Franch-Gras L."/>
            <person name="Hahn C."/>
            <person name="Garcia-Roger E.M."/>
            <person name="Carmona M.J."/>
            <person name="Serra M."/>
            <person name="Gomez A."/>
        </authorList>
    </citation>
    <scope>NUCLEOTIDE SEQUENCE [LARGE SCALE GENOMIC DNA]</scope>
    <source>
        <strain evidence="1">HYR1</strain>
    </source>
</reference>
<evidence type="ECO:0008006" key="3">
    <source>
        <dbReference type="Google" id="ProtNLM"/>
    </source>
</evidence>
<feature type="non-terminal residue" evidence="1">
    <location>
        <position position="1"/>
    </location>
</feature>
<dbReference type="EMBL" id="REGN01010245">
    <property type="protein sequence ID" value="RMZ99391.1"/>
    <property type="molecule type" value="Genomic_DNA"/>
</dbReference>
<evidence type="ECO:0000313" key="2">
    <source>
        <dbReference type="Proteomes" id="UP000276133"/>
    </source>
</evidence>
<comment type="caution">
    <text evidence="1">The sequence shown here is derived from an EMBL/GenBank/DDBJ whole genome shotgun (WGS) entry which is preliminary data.</text>
</comment>
<proteinExistence type="predicted"/>
<dbReference type="STRING" id="10195.A0A3M7PJU5"/>
<sequence length="203" mass="23682">LCDQEINVEVCNIQQMLIGLHGMGTSLLINLERIKIRLKLTFGLKVKELIERRNSRLNIIKCLSIRKWGLKPKTLGDLYKSLIESILDYSFPRLNSFPETNIKKIQVIHNSVVRSILKLKYDTTSNIMHQETFNKLEPLAVSNPLFELSERYVRPGLSQSVPLVIRLMEEYRKGFESNYISNPTQDKYNPKCYSLIIRQIEKK</sequence>
<gene>
    <name evidence="1" type="ORF">BpHYR1_030337</name>
</gene>
<accession>A0A3M7PJU5</accession>
<dbReference type="Proteomes" id="UP000276133">
    <property type="component" value="Unassembled WGS sequence"/>
</dbReference>
<dbReference type="AlphaFoldDB" id="A0A3M7PJU5"/>
<name>A0A3M7PJU5_BRAPC</name>
<keyword evidence="2" id="KW-1185">Reference proteome</keyword>
<protein>
    <recommendedName>
        <fullName evidence="3">RNA-directed DNA polymerase from mobile element jockey-like</fullName>
    </recommendedName>
</protein>
<organism evidence="1 2">
    <name type="scientific">Brachionus plicatilis</name>
    <name type="common">Marine rotifer</name>
    <name type="synonym">Brachionus muelleri</name>
    <dbReference type="NCBI Taxonomy" id="10195"/>
    <lineage>
        <taxon>Eukaryota</taxon>
        <taxon>Metazoa</taxon>
        <taxon>Spiralia</taxon>
        <taxon>Gnathifera</taxon>
        <taxon>Rotifera</taxon>
        <taxon>Eurotatoria</taxon>
        <taxon>Monogononta</taxon>
        <taxon>Pseudotrocha</taxon>
        <taxon>Ploima</taxon>
        <taxon>Brachionidae</taxon>
        <taxon>Brachionus</taxon>
    </lineage>
</organism>
<evidence type="ECO:0000313" key="1">
    <source>
        <dbReference type="EMBL" id="RMZ99391.1"/>
    </source>
</evidence>